<proteinExistence type="predicted"/>
<organism evidence="2 3">
    <name type="scientific">Caerostris extrusa</name>
    <name type="common">Bark spider</name>
    <name type="synonym">Caerostris bankana</name>
    <dbReference type="NCBI Taxonomy" id="172846"/>
    <lineage>
        <taxon>Eukaryota</taxon>
        <taxon>Metazoa</taxon>
        <taxon>Ecdysozoa</taxon>
        <taxon>Arthropoda</taxon>
        <taxon>Chelicerata</taxon>
        <taxon>Arachnida</taxon>
        <taxon>Araneae</taxon>
        <taxon>Araneomorphae</taxon>
        <taxon>Entelegynae</taxon>
        <taxon>Araneoidea</taxon>
        <taxon>Araneidae</taxon>
        <taxon>Caerostris</taxon>
    </lineage>
</organism>
<dbReference type="Proteomes" id="UP001054945">
    <property type="component" value="Unassembled WGS sequence"/>
</dbReference>
<evidence type="ECO:0000313" key="2">
    <source>
        <dbReference type="EMBL" id="GIY17592.1"/>
    </source>
</evidence>
<reference evidence="2 3" key="1">
    <citation type="submission" date="2021-06" db="EMBL/GenBank/DDBJ databases">
        <title>Caerostris extrusa draft genome.</title>
        <authorList>
            <person name="Kono N."/>
            <person name="Arakawa K."/>
        </authorList>
    </citation>
    <scope>NUCLEOTIDE SEQUENCE [LARGE SCALE GENOMIC DNA]</scope>
</reference>
<protein>
    <submittedName>
        <fullName evidence="2">Uncharacterized protein</fullName>
    </submittedName>
</protein>
<name>A0AAV4RBV5_CAEEX</name>
<dbReference type="EMBL" id="BPLR01007526">
    <property type="protein sequence ID" value="GIY17592.1"/>
    <property type="molecule type" value="Genomic_DNA"/>
</dbReference>
<evidence type="ECO:0000256" key="1">
    <source>
        <dbReference type="SAM" id="MobiDB-lite"/>
    </source>
</evidence>
<feature type="region of interest" description="Disordered" evidence="1">
    <location>
        <begin position="1"/>
        <end position="38"/>
    </location>
</feature>
<evidence type="ECO:0000313" key="3">
    <source>
        <dbReference type="Proteomes" id="UP001054945"/>
    </source>
</evidence>
<sequence>MQVLKQDPLSQSRRQQVEALPPKVNPCPKRVSHAGSEADVLPRRLQISKEVFQPEVSETRIRTTWPVKKRKNEA</sequence>
<gene>
    <name evidence="2" type="ORF">CEXT_778131</name>
</gene>
<keyword evidence="3" id="KW-1185">Reference proteome</keyword>
<dbReference type="AlphaFoldDB" id="A0AAV4RBV5"/>
<accession>A0AAV4RBV5</accession>
<comment type="caution">
    <text evidence="2">The sequence shown here is derived from an EMBL/GenBank/DDBJ whole genome shotgun (WGS) entry which is preliminary data.</text>
</comment>